<dbReference type="PANTHER" id="PTHR33594:SF1">
    <property type="entry name" value="HD_PDEASE DOMAIN-CONTAINING PROTEIN"/>
    <property type="match status" value="1"/>
</dbReference>
<gene>
    <name evidence="2" type="ORF">P4H66_01470</name>
</gene>
<dbReference type="EMBL" id="JARLKZ010000002">
    <property type="protein sequence ID" value="MEC0238541.1"/>
    <property type="molecule type" value="Genomic_DNA"/>
</dbReference>
<sequence length="215" mass="24533">MTKHSEFIQQAEQFVKRELSGEASGHDWWHIERVRNTALEIAGKEQADPVVCELAALLHDVADEKLNDSKEAGLDKVRSWMLGHTTDLDLIDQVMDIISTMSYNGGKNPPMKTLEGQVVQDADRLDALGAVGIARTFVYSGAKGRIIHDPGLSEEILAQEDYRSSNKTAIYHFYEKLLKLKDLMNTSYARELAEQRHAFMELYLKQFYSEWKVRD</sequence>
<comment type="caution">
    <text evidence="2">The sequence shown here is derived from an EMBL/GenBank/DDBJ whole genome shotgun (WGS) entry which is preliminary data.</text>
</comment>
<dbReference type="Gene3D" id="1.10.472.50">
    <property type="entry name" value="HD-domain/PDEase-like"/>
    <property type="match status" value="1"/>
</dbReference>
<name>A0ABU6GJX7_9BACL</name>
<dbReference type="Gene3D" id="1.20.58.1910">
    <property type="match status" value="1"/>
</dbReference>
<dbReference type="SUPFAM" id="SSF109604">
    <property type="entry name" value="HD-domain/PDEase-like"/>
    <property type="match status" value="1"/>
</dbReference>
<dbReference type="InterPro" id="IPR006674">
    <property type="entry name" value="HD_domain"/>
</dbReference>
<evidence type="ECO:0000313" key="2">
    <source>
        <dbReference type="EMBL" id="MEC0238541.1"/>
    </source>
</evidence>
<dbReference type="Proteomes" id="UP001344632">
    <property type="component" value="Unassembled WGS sequence"/>
</dbReference>
<dbReference type="SMART" id="SM00471">
    <property type="entry name" value="HDc"/>
    <property type="match status" value="1"/>
</dbReference>
<dbReference type="CDD" id="cd00077">
    <property type="entry name" value="HDc"/>
    <property type="match status" value="1"/>
</dbReference>
<feature type="domain" description="HD/PDEase" evidence="1">
    <location>
        <begin position="23"/>
        <end position="137"/>
    </location>
</feature>
<evidence type="ECO:0000313" key="3">
    <source>
        <dbReference type="Proteomes" id="UP001344632"/>
    </source>
</evidence>
<reference evidence="2 3" key="1">
    <citation type="submission" date="2023-03" db="EMBL/GenBank/DDBJ databases">
        <title>Bacillus Genome Sequencing.</title>
        <authorList>
            <person name="Dunlap C."/>
        </authorList>
    </citation>
    <scope>NUCLEOTIDE SEQUENCE [LARGE SCALE GENOMIC DNA]</scope>
    <source>
        <strain evidence="2 3">BD-525</strain>
    </source>
</reference>
<protein>
    <submittedName>
        <fullName evidence="2">HD domain-containing protein</fullName>
    </submittedName>
</protein>
<dbReference type="Pfam" id="PF01966">
    <property type="entry name" value="HD"/>
    <property type="match status" value="1"/>
</dbReference>
<proteinExistence type="predicted"/>
<dbReference type="PANTHER" id="PTHR33594">
    <property type="entry name" value="SUPERFAMILY HYDROLASE, PUTATIVE (AFU_ORTHOLOGUE AFUA_1G03035)-RELATED"/>
    <property type="match status" value="1"/>
</dbReference>
<evidence type="ECO:0000259" key="1">
    <source>
        <dbReference type="SMART" id="SM00471"/>
    </source>
</evidence>
<dbReference type="InterPro" id="IPR003607">
    <property type="entry name" value="HD/PDEase_dom"/>
</dbReference>
<organism evidence="2 3">
    <name type="scientific">Paenibacillus dokdonensis</name>
    <dbReference type="NCBI Taxonomy" id="2567944"/>
    <lineage>
        <taxon>Bacteria</taxon>
        <taxon>Bacillati</taxon>
        <taxon>Bacillota</taxon>
        <taxon>Bacilli</taxon>
        <taxon>Bacillales</taxon>
        <taxon>Paenibacillaceae</taxon>
        <taxon>Paenibacillus</taxon>
    </lineage>
</organism>
<dbReference type="RefSeq" id="WP_326085211.1">
    <property type="nucleotide sequence ID" value="NZ_JARLKZ010000002.1"/>
</dbReference>
<keyword evidence="3" id="KW-1185">Reference proteome</keyword>
<accession>A0ABU6GJX7</accession>